<gene>
    <name evidence="3" type="ORF">KABA2_02S15620</name>
</gene>
<dbReference type="EMBL" id="CAEFZW010000002">
    <property type="protein sequence ID" value="CAB4253272.1"/>
    <property type="molecule type" value="Genomic_DNA"/>
</dbReference>
<dbReference type="RefSeq" id="XP_041405310.1">
    <property type="nucleotide sequence ID" value="XM_041549376.1"/>
</dbReference>
<keyword evidence="1" id="KW-0175">Coiled coil</keyword>
<dbReference type="Proteomes" id="UP000644660">
    <property type="component" value="Unassembled WGS sequence"/>
</dbReference>
<accession>A0A8H2VDK2</accession>
<feature type="coiled-coil region" evidence="1">
    <location>
        <begin position="284"/>
        <end position="311"/>
    </location>
</feature>
<proteinExistence type="predicted"/>
<dbReference type="Pfam" id="PF03357">
    <property type="entry name" value="Snf7"/>
    <property type="match status" value="1"/>
</dbReference>
<sequence>MKILDISKNIKFSKKYSTLIKDQNFSKSLHFTDYTSLYIIMSNKIKLPTSRLASLYRDFRDLKDLNPDGYQANINTWKDYFTNNLLNDTSTLSVHCGKNLLHKLNDSIYGEPKSIDIVIDELVSENILIPSESYFDTNKIDFDSSSNKIGILSRLFGLLGLRNEMKFTSRVTRDDDTYLKTDILIVINNVKKSGRTIADNISKNIVDNSSELTDLVMNTDTFFKSSKVCDLWKNKIDQNIVLFYLEYYLHLIITDKNIVKVISDINKKELEISNNKITDIDIGIVEIKNTLNNLNKQISKLVNEINEIETKLQSGKYKSLSRTTQKGILKNKIISQRYLEKLSGNKNNLTEIMRQLNMSLVNKTMFDTLKQSHDVITSINDYIGSIDKVTELLEDIDVENEKATELNEILSKTNDLDNSLFEEEVNNELAELEKQMKTEKQKESTSEVRENTSAEETEVMELLRAVTLEDKIIKPNNQHESNTKIMEEKVLEPVS</sequence>
<dbReference type="InterPro" id="IPR005024">
    <property type="entry name" value="Snf7_fam"/>
</dbReference>
<feature type="region of interest" description="Disordered" evidence="2">
    <location>
        <begin position="475"/>
        <end position="495"/>
    </location>
</feature>
<dbReference type="GeneID" id="64856428"/>
<name>A0A8H2VDK2_9SACH</name>
<evidence type="ECO:0008006" key="5">
    <source>
        <dbReference type="Google" id="ProtNLM"/>
    </source>
</evidence>
<dbReference type="GO" id="GO:0007034">
    <property type="term" value="P:vacuolar transport"/>
    <property type="evidence" value="ECO:0007669"/>
    <property type="project" value="InterPro"/>
</dbReference>
<reference evidence="3 4" key="1">
    <citation type="submission" date="2020-05" db="EMBL/GenBank/DDBJ databases">
        <authorList>
            <person name="Casaregola S."/>
            <person name="Devillers H."/>
            <person name="Grondin C."/>
        </authorList>
    </citation>
    <scope>NUCLEOTIDE SEQUENCE [LARGE SCALE GENOMIC DNA]</scope>
    <source>
        <strain evidence="3 4">CLIB 1767</strain>
    </source>
</reference>
<feature type="compositionally biased region" description="Basic and acidic residues" evidence="2">
    <location>
        <begin position="436"/>
        <end position="452"/>
    </location>
</feature>
<dbReference type="OrthoDB" id="10250120at2759"/>
<evidence type="ECO:0000313" key="4">
    <source>
        <dbReference type="Proteomes" id="UP000644660"/>
    </source>
</evidence>
<protein>
    <recommendedName>
        <fullName evidence="5">Charged multivesicular body protein 7</fullName>
    </recommendedName>
</protein>
<evidence type="ECO:0000256" key="1">
    <source>
        <dbReference type="SAM" id="Coils"/>
    </source>
</evidence>
<feature type="compositionally biased region" description="Basic and acidic residues" evidence="2">
    <location>
        <begin position="481"/>
        <end position="495"/>
    </location>
</feature>
<comment type="caution">
    <text evidence="3">The sequence shown here is derived from an EMBL/GenBank/DDBJ whole genome shotgun (WGS) entry which is preliminary data.</text>
</comment>
<evidence type="ECO:0000256" key="2">
    <source>
        <dbReference type="SAM" id="MobiDB-lite"/>
    </source>
</evidence>
<dbReference type="AlphaFoldDB" id="A0A8H2VDK2"/>
<keyword evidence="4" id="KW-1185">Reference proteome</keyword>
<feature type="region of interest" description="Disordered" evidence="2">
    <location>
        <begin position="436"/>
        <end position="456"/>
    </location>
</feature>
<evidence type="ECO:0000313" key="3">
    <source>
        <dbReference type="EMBL" id="CAB4253272.1"/>
    </source>
</evidence>
<organism evidence="3 4">
    <name type="scientific">Maudiozyma barnettii</name>
    <dbReference type="NCBI Taxonomy" id="61262"/>
    <lineage>
        <taxon>Eukaryota</taxon>
        <taxon>Fungi</taxon>
        <taxon>Dikarya</taxon>
        <taxon>Ascomycota</taxon>
        <taxon>Saccharomycotina</taxon>
        <taxon>Saccharomycetes</taxon>
        <taxon>Saccharomycetales</taxon>
        <taxon>Saccharomycetaceae</taxon>
        <taxon>Maudiozyma</taxon>
    </lineage>
</organism>